<sequence length="258" mass="28715">MKIVSFDIGLRNLAVCVFTGTTRTDLVIQHWDVFDVIGEKNGVDKPTCFKCKKPAMWSSGSEYACSKHCPKSAQTTKTSLNKKGVAELQEVAKGYGISPTQKKPQLVAAIYTHLRSGGWTKFKGNAGKAAGDSVLSMDKDIAATLDRRADWWAAADLVIFENQPNRRMFAVQAMLHMYFACKHYKTRGVSATYKLENMTSADDATHTYRGRKKTGVIHCEALCPAANLAFFRSHKKKDDLADAFLAAVYVLERRSKFE</sequence>
<evidence type="ECO:0000313" key="1">
    <source>
        <dbReference type="EMBL" id="QHU13047.1"/>
    </source>
</evidence>
<name>A0A6C0K8P4_9ZZZZ</name>
<protein>
    <recommendedName>
        <fullName evidence="2">Mitochondrial resolvase Ydc2 catalytic domain-containing protein</fullName>
    </recommendedName>
</protein>
<reference evidence="1" key="1">
    <citation type="journal article" date="2020" name="Nature">
        <title>Giant virus diversity and host interactions through global metagenomics.</title>
        <authorList>
            <person name="Schulz F."/>
            <person name="Roux S."/>
            <person name="Paez-Espino D."/>
            <person name="Jungbluth S."/>
            <person name="Walsh D.A."/>
            <person name="Denef V.J."/>
            <person name="McMahon K.D."/>
            <person name="Konstantinidis K.T."/>
            <person name="Eloe-Fadrosh E.A."/>
            <person name="Kyrpides N.C."/>
            <person name="Woyke T."/>
        </authorList>
    </citation>
    <scope>NUCLEOTIDE SEQUENCE</scope>
    <source>
        <strain evidence="1">GVMAG-S-1101176-114</strain>
    </source>
</reference>
<dbReference type="AlphaFoldDB" id="A0A6C0K8P4"/>
<proteinExistence type="predicted"/>
<dbReference type="InterPro" id="IPR036397">
    <property type="entry name" value="RNaseH_sf"/>
</dbReference>
<dbReference type="SUPFAM" id="SSF53098">
    <property type="entry name" value="Ribonuclease H-like"/>
    <property type="match status" value="1"/>
</dbReference>
<organism evidence="1">
    <name type="scientific">viral metagenome</name>
    <dbReference type="NCBI Taxonomy" id="1070528"/>
    <lineage>
        <taxon>unclassified sequences</taxon>
        <taxon>metagenomes</taxon>
        <taxon>organismal metagenomes</taxon>
    </lineage>
</organism>
<dbReference type="GO" id="GO:0003676">
    <property type="term" value="F:nucleic acid binding"/>
    <property type="evidence" value="ECO:0007669"/>
    <property type="project" value="InterPro"/>
</dbReference>
<dbReference type="InterPro" id="IPR012337">
    <property type="entry name" value="RNaseH-like_sf"/>
</dbReference>
<accession>A0A6C0K8P4</accession>
<dbReference type="EMBL" id="MN740813">
    <property type="protein sequence ID" value="QHU13047.1"/>
    <property type="molecule type" value="Genomic_DNA"/>
</dbReference>
<dbReference type="Gene3D" id="3.30.420.10">
    <property type="entry name" value="Ribonuclease H-like superfamily/Ribonuclease H"/>
    <property type="match status" value="1"/>
</dbReference>
<evidence type="ECO:0008006" key="2">
    <source>
        <dbReference type="Google" id="ProtNLM"/>
    </source>
</evidence>